<evidence type="ECO:0000256" key="2">
    <source>
        <dbReference type="SAM" id="MobiDB-lite"/>
    </source>
</evidence>
<dbReference type="STRING" id="93759.A0A1R3G4J8"/>
<dbReference type="SUPFAM" id="SSF50249">
    <property type="entry name" value="Nucleic acid-binding proteins"/>
    <property type="match status" value="2"/>
</dbReference>
<dbReference type="PANTHER" id="PTHR47165:SF4">
    <property type="entry name" value="OS03G0429900 PROTEIN"/>
    <property type="match status" value="1"/>
</dbReference>
<feature type="domain" description="Replication protein A OB" evidence="4">
    <location>
        <begin position="126"/>
        <end position="220"/>
    </location>
</feature>
<dbReference type="PANTHER" id="PTHR47165">
    <property type="entry name" value="OS03G0429900 PROTEIN"/>
    <property type="match status" value="1"/>
</dbReference>
<dbReference type="GO" id="GO:0003677">
    <property type="term" value="F:DNA binding"/>
    <property type="evidence" value="ECO:0007669"/>
    <property type="project" value="UniProtKB-KW"/>
</dbReference>
<name>A0A1R3G4J8_9ROSI</name>
<evidence type="ECO:0008006" key="7">
    <source>
        <dbReference type="Google" id="ProtNLM"/>
    </source>
</evidence>
<dbReference type="Pfam" id="PF02721">
    <property type="entry name" value="DUF223"/>
    <property type="match status" value="1"/>
</dbReference>
<feature type="compositionally biased region" description="Polar residues" evidence="2">
    <location>
        <begin position="310"/>
        <end position="330"/>
    </location>
</feature>
<comment type="caution">
    <text evidence="5">The sequence shown here is derived from an EMBL/GenBank/DDBJ whole genome shotgun (WGS) entry which is preliminary data.</text>
</comment>
<dbReference type="InterPro" id="IPR031657">
    <property type="entry name" value="REPA_OB_2"/>
</dbReference>
<gene>
    <name evidence="5" type="ORF">COLO4_36877</name>
</gene>
<proteinExistence type="predicted"/>
<feature type="domain" description="Replication protein A 70 kDa DNA-binding subunit B/D first OB fold" evidence="3">
    <location>
        <begin position="28"/>
        <end position="113"/>
    </location>
</feature>
<reference evidence="6" key="1">
    <citation type="submission" date="2013-09" db="EMBL/GenBank/DDBJ databases">
        <title>Corchorus olitorius genome sequencing.</title>
        <authorList>
            <person name="Alam M."/>
            <person name="Haque M.S."/>
            <person name="Islam M.S."/>
            <person name="Emdad E.M."/>
            <person name="Islam M.M."/>
            <person name="Ahmed B."/>
            <person name="Halim A."/>
            <person name="Hossen Q.M.M."/>
            <person name="Hossain M.Z."/>
            <person name="Ahmed R."/>
            <person name="Khan M.M."/>
            <person name="Islam R."/>
            <person name="Rashid M.M."/>
            <person name="Khan S.A."/>
            <person name="Rahman M.S."/>
            <person name="Alam M."/>
            <person name="Yahiya A.S."/>
            <person name="Khan M.S."/>
            <person name="Azam M.S."/>
            <person name="Haque T."/>
            <person name="Lashkar M.Z.H."/>
            <person name="Akhand A.I."/>
            <person name="Morshed G."/>
            <person name="Roy S."/>
            <person name="Uddin K.S."/>
            <person name="Rabeya T."/>
            <person name="Hossain A.S."/>
            <person name="Chowdhury A."/>
            <person name="Snigdha A.R."/>
            <person name="Mortoza M.S."/>
            <person name="Matin S.A."/>
            <person name="Hoque S.M.E."/>
            <person name="Islam M.K."/>
            <person name="Roy D.K."/>
            <person name="Haider R."/>
            <person name="Moosa M.M."/>
            <person name="Elias S.M."/>
            <person name="Hasan A.M."/>
            <person name="Jahan S."/>
            <person name="Shafiuddin M."/>
            <person name="Mahmood N."/>
            <person name="Shommy N.S."/>
        </authorList>
    </citation>
    <scope>NUCLEOTIDE SEQUENCE [LARGE SCALE GENOMIC DNA]</scope>
    <source>
        <strain evidence="6">cv. O-4</strain>
    </source>
</reference>
<evidence type="ECO:0000313" key="5">
    <source>
        <dbReference type="EMBL" id="OMO53005.1"/>
    </source>
</evidence>
<keyword evidence="6" id="KW-1185">Reference proteome</keyword>
<evidence type="ECO:0000259" key="3">
    <source>
        <dbReference type="Pfam" id="PF02721"/>
    </source>
</evidence>
<feature type="region of interest" description="Disordered" evidence="2">
    <location>
        <begin position="308"/>
        <end position="330"/>
    </location>
</feature>
<keyword evidence="1" id="KW-0238">DNA-binding</keyword>
<evidence type="ECO:0000259" key="4">
    <source>
        <dbReference type="Pfam" id="PF16900"/>
    </source>
</evidence>
<organism evidence="5 6">
    <name type="scientific">Corchorus olitorius</name>
    <dbReference type="NCBI Taxonomy" id="93759"/>
    <lineage>
        <taxon>Eukaryota</taxon>
        <taxon>Viridiplantae</taxon>
        <taxon>Streptophyta</taxon>
        <taxon>Embryophyta</taxon>
        <taxon>Tracheophyta</taxon>
        <taxon>Spermatophyta</taxon>
        <taxon>Magnoliopsida</taxon>
        <taxon>eudicotyledons</taxon>
        <taxon>Gunneridae</taxon>
        <taxon>Pentapetalae</taxon>
        <taxon>rosids</taxon>
        <taxon>malvids</taxon>
        <taxon>Malvales</taxon>
        <taxon>Malvaceae</taxon>
        <taxon>Grewioideae</taxon>
        <taxon>Apeibeae</taxon>
        <taxon>Corchorus</taxon>
    </lineage>
</organism>
<accession>A0A1R3G4J8</accession>
<dbReference type="InterPro" id="IPR012340">
    <property type="entry name" value="NA-bd_OB-fold"/>
</dbReference>
<dbReference type="OrthoDB" id="1935380at2759"/>
<dbReference type="AlphaFoldDB" id="A0A1R3G4J8"/>
<dbReference type="Proteomes" id="UP000187203">
    <property type="component" value="Unassembled WGS sequence"/>
</dbReference>
<evidence type="ECO:0000313" key="6">
    <source>
        <dbReference type="Proteomes" id="UP000187203"/>
    </source>
</evidence>
<dbReference type="EMBL" id="AWUE01023693">
    <property type="protein sequence ID" value="OMO53005.1"/>
    <property type="molecule type" value="Genomic_DNA"/>
</dbReference>
<protein>
    <recommendedName>
        <fullName evidence="7">Nucleic acid-binding protein</fullName>
    </recommendedName>
</protein>
<dbReference type="Pfam" id="PF16900">
    <property type="entry name" value="REPA_OB_2"/>
    <property type="match status" value="1"/>
</dbReference>
<evidence type="ECO:0000256" key="1">
    <source>
        <dbReference type="ARBA" id="ARBA00023125"/>
    </source>
</evidence>
<dbReference type="Gene3D" id="2.40.50.140">
    <property type="entry name" value="Nucleic acid-binding proteins"/>
    <property type="match status" value="1"/>
</dbReference>
<sequence>MLSLFWSSASLMTLSLSKKDPPELIHVGLSHLRPSLMAYVIARVARKWETIILAETYPINTDLLLVDDKGDSMEVVIAHECMQRFSDNIVEGTVYKILHFQVSDRKKKYKFADMEEIKKRSERDPVFTDVIGMFVGYGDPIAVSVDSGTPMVDKIDINLRLLSGEILRVSFWANHISHLNLAELAAMQEKPIFAIGGTTVQSFSATKYLSSLSSTKIYVNPDIKEADQIRERFKDDQTPVMLLTNDKASQSLSLGNAKDATIFDLLYLDRDRAQGQKYRVEVHAAKGCAVSCTQHGLVTPRLVSVDGHRNQATRGRTNCCNQRQSSTPNY</sequence>
<dbReference type="InterPro" id="IPR003871">
    <property type="entry name" value="RFA1B/D_OB_1st"/>
</dbReference>